<dbReference type="Proteomes" id="UP000623467">
    <property type="component" value="Unassembled WGS sequence"/>
</dbReference>
<protein>
    <submittedName>
        <fullName evidence="2">Coatomer protein</fullName>
    </submittedName>
</protein>
<organism evidence="2 3">
    <name type="scientific">Mycena sanguinolenta</name>
    <dbReference type="NCBI Taxonomy" id="230812"/>
    <lineage>
        <taxon>Eukaryota</taxon>
        <taxon>Fungi</taxon>
        <taxon>Dikarya</taxon>
        <taxon>Basidiomycota</taxon>
        <taxon>Agaricomycotina</taxon>
        <taxon>Agaricomycetes</taxon>
        <taxon>Agaricomycetidae</taxon>
        <taxon>Agaricales</taxon>
        <taxon>Marasmiineae</taxon>
        <taxon>Mycenaceae</taxon>
        <taxon>Mycena</taxon>
    </lineage>
</organism>
<feature type="region of interest" description="Disordered" evidence="1">
    <location>
        <begin position="111"/>
        <end position="178"/>
    </location>
</feature>
<accession>A0A8H6Z1V8</accession>
<evidence type="ECO:0000256" key="1">
    <source>
        <dbReference type="SAM" id="MobiDB-lite"/>
    </source>
</evidence>
<evidence type="ECO:0000313" key="3">
    <source>
        <dbReference type="Proteomes" id="UP000623467"/>
    </source>
</evidence>
<reference evidence="2" key="1">
    <citation type="submission" date="2020-05" db="EMBL/GenBank/DDBJ databases">
        <title>Mycena genomes resolve the evolution of fungal bioluminescence.</title>
        <authorList>
            <person name="Tsai I.J."/>
        </authorList>
    </citation>
    <scope>NUCLEOTIDE SEQUENCE</scope>
    <source>
        <strain evidence="2">160909Yilan</strain>
    </source>
</reference>
<name>A0A8H6Z1V8_9AGAR</name>
<feature type="compositionally biased region" description="Polar residues" evidence="1">
    <location>
        <begin position="152"/>
        <end position="161"/>
    </location>
</feature>
<dbReference type="EMBL" id="JACAZH010000004">
    <property type="protein sequence ID" value="KAF7370718.1"/>
    <property type="molecule type" value="Genomic_DNA"/>
</dbReference>
<dbReference type="AlphaFoldDB" id="A0A8H6Z1V8"/>
<evidence type="ECO:0000313" key="2">
    <source>
        <dbReference type="EMBL" id="KAF7370718.1"/>
    </source>
</evidence>
<comment type="caution">
    <text evidence="2">The sequence shown here is derived from an EMBL/GenBank/DDBJ whole genome shotgun (WGS) entry which is preliminary data.</text>
</comment>
<feature type="region of interest" description="Disordered" evidence="1">
    <location>
        <begin position="53"/>
        <end position="73"/>
    </location>
</feature>
<sequence length="201" mass="22036">MSPRPQWPVTRLEMIMGVLGDRAKNSILMGAFLWIQLKYCHRDDSQLRRRRILKGVPSSRKPPKRPAASSQIYPLGRSLDELRLHGHGSNWSNVPHPHLAMGFIAGDGGDKDAFQKRAKTDGDGDSSSKNGGASGRLGESLPSLKSSGLLDSWNSATPSTHSRMDMRELSAKPSSAVESDFRMTTISGMPVGLQWLANESR</sequence>
<keyword evidence="3" id="KW-1185">Reference proteome</keyword>
<feature type="compositionally biased region" description="Basic and acidic residues" evidence="1">
    <location>
        <begin position="111"/>
        <end position="122"/>
    </location>
</feature>
<proteinExistence type="predicted"/>
<gene>
    <name evidence="2" type="ORF">MSAN_00705000</name>
</gene>